<name>A0A177DZT4_ALTAL</name>
<dbReference type="VEuPathDB" id="FungiDB:CC77DRAFT_528557"/>
<evidence type="ECO:0000313" key="3">
    <source>
        <dbReference type="Proteomes" id="UP000077248"/>
    </source>
</evidence>
<sequence>MLASPQGIGTMDMTSRPTSRESCPLAHLQARACPRRRDREYTDPGRRQVSARVITVEGSPMHFKPRMYARETEVERELHILTRMDKVGLTARLRIARLQGLVVSGVVTIGMLKTLMTSLSIGTHLRRPGLQDRHELHKQWEEQLTTMVRGLHVHDSVWGDVGAMNVVVDEEMEPNSWTMSSARSSRATDRASRGCFRKGFQTQRDGASRDEGLWSVDVSYATCIWPVLSTRMCTWVRAVTLSNAMGD</sequence>
<feature type="compositionally biased region" description="Polar residues" evidence="1">
    <location>
        <begin position="12"/>
        <end position="21"/>
    </location>
</feature>
<dbReference type="EMBL" id="KV441471">
    <property type="protein sequence ID" value="OAG24482.1"/>
    <property type="molecule type" value="Genomic_DNA"/>
</dbReference>
<dbReference type="Proteomes" id="UP000077248">
    <property type="component" value="Unassembled WGS sequence"/>
</dbReference>
<organism evidence="2 3">
    <name type="scientific">Alternaria alternata</name>
    <name type="common">Alternaria rot fungus</name>
    <name type="synonym">Torula alternata</name>
    <dbReference type="NCBI Taxonomy" id="5599"/>
    <lineage>
        <taxon>Eukaryota</taxon>
        <taxon>Fungi</taxon>
        <taxon>Dikarya</taxon>
        <taxon>Ascomycota</taxon>
        <taxon>Pezizomycotina</taxon>
        <taxon>Dothideomycetes</taxon>
        <taxon>Pleosporomycetidae</taxon>
        <taxon>Pleosporales</taxon>
        <taxon>Pleosporineae</taxon>
        <taxon>Pleosporaceae</taxon>
        <taxon>Alternaria</taxon>
        <taxon>Alternaria sect. Alternaria</taxon>
        <taxon>Alternaria alternata complex</taxon>
    </lineage>
</organism>
<dbReference type="RefSeq" id="XP_018389903.1">
    <property type="nucleotide sequence ID" value="XM_018532025.1"/>
</dbReference>
<accession>A0A177DZT4</accession>
<evidence type="ECO:0000313" key="2">
    <source>
        <dbReference type="EMBL" id="OAG24482.1"/>
    </source>
</evidence>
<keyword evidence="3" id="KW-1185">Reference proteome</keyword>
<dbReference type="GeneID" id="29117619"/>
<gene>
    <name evidence="2" type="ORF">CC77DRAFT_528557</name>
</gene>
<evidence type="ECO:0000256" key="1">
    <source>
        <dbReference type="SAM" id="MobiDB-lite"/>
    </source>
</evidence>
<protein>
    <submittedName>
        <fullName evidence="2">Uncharacterized protein</fullName>
    </submittedName>
</protein>
<dbReference type="AlphaFoldDB" id="A0A177DZT4"/>
<proteinExistence type="predicted"/>
<reference evidence="2 3" key="1">
    <citation type="submission" date="2016-05" db="EMBL/GenBank/DDBJ databases">
        <title>Comparative analysis of secretome profiles of manganese(II)-oxidizing ascomycete fungi.</title>
        <authorList>
            <consortium name="DOE Joint Genome Institute"/>
            <person name="Zeiner C.A."/>
            <person name="Purvine S.O."/>
            <person name="Zink E.M."/>
            <person name="Wu S."/>
            <person name="Pasa-Tolic L."/>
            <person name="Chaput D.L."/>
            <person name="Haridas S."/>
            <person name="Grigoriev I.V."/>
            <person name="Santelli C.M."/>
            <person name="Hansel C.M."/>
        </authorList>
    </citation>
    <scope>NUCLEOTIDE SEQUENCE [LARGE SCALE GENOMIC DNA]</scope>
    <source>
        <strain evidence="2 3">SRC1lrK2f</strain>
    </source>
</reference>
<dbReference type="KEGG" id="aalt:CC77DRAFT_528557"/>
<feature type="region of interest" description="Disordered" evidence="1">
    <location>
        <begin position="1"/>
        <end position="24"/>
    </location>
</feature>